<evidence type="ECO:0000256" key="1">
    <source>
        <dbReference type="SAM" id="MobiDB-lite"/>
    </source>
</evidence>
<dbReference type="EMBL" id="SDWV01000009">
    <property type="protein sequence ID" value="RYC11086.1"/>
    <property type="molecule type" value="Genomic_DNA"/>
</dbReference>
<dbReference type="Gene3D" id="3.40.50.1010">
    <property type="entry name" value="5'-nuclease"/>
    <property type="match status" value="1"/>
</dbReference>
<gene>
    <name evidence="3" type="ORF">EUA94_10755</name>
</gene>
<reference evidence="3 4" key="1">
    <citation type="submission" date="2019-01" db="EMBL/GenBank/DDBJ databases">
        <title>Novel species of Nocardioides.</title>
        <authorList>
            <person name="Liu Q."/>
            <person name="X Y.-H."/>
        </authorList>
    </citation>
    <scope>NUCLEOTIDE SEQUENCE [LARGE SCALE GENOMIC DNA]</scope>
    <source>
        <strain evidence="3 4">HLT2-9</strain>
    </source>
</reference>
<dbReference type="CDD" id="cd18722">
    <property type="entry name" value="PIN_NicB-like"/>
    <property type="match status" value="1"/>
</dbReference>
<comment type="caution">
    <text evidence="3">The sequence shown here is derived from an EMBL/GenBank/DDBJ whole genome shotgun (WGS) entry which is preliminary data.</text>
</comment>
<proteinExistence type="predicted"/>
<dbReference type="GO" id="GO:0004540">
    <property type="term" value="F:RNA nuclease activity"/>
    <property type="evidence" value="ECO:0007669"/>
    <property type="project" value="InterPro"/>
</dbReference>
<feature type="region of interest" description="Disordered" evidence="1">
    <location>
        <begin position="1"/>
        <end position="42"/>
    </location>
</feature>
<evidence type="ECO:0000259" key="2">
    <source>
        <dbReference type="Pfam" id="PF01936"/>
    </source>
</evidence>
<evidence type="ECO:0000313" key="3">
    <source>
        <dbReference type="EMBL" id="RYC11086.1"/>
    </source>
</evidence>
<dbReference type="AlphaFoldDB" id="A0A4Q2SXY1"/>
<dbReference type="OrthoDB" id="9809421at2"/>
<name>A0A4Q2SXY1_9ACTN</name>
<protein>
    <submittedName>
        <fullName evidence="3">NYN domain-containing protein</fullName>
    </submittedName>
</protein>
<dbReference type="InterPro" id="IPR021139">
    <property type="entry name" value="NYN"/>
</dbReference>
<accession>A0A4Q2SXY1</accession>
<dbReference type="Proteomes" id="UP000291101">
    <property type="component" value="Unassembled WGS sequence"/>
</dbReference>
<evidence type="ECO:0000313" key="4">
    <source>
        <dbReference type="Proteomes" id="UP000291101"/>
    </source>
</evidence>
<dbReference type="Pfam" id="PF01936">
    <property type="entry name" value="NYN"/>
    <property type="match status" value="1"/>
</dbReference>
<feature type="domain" description="NYN" evidence="2">
    <location>
        <begin position="45"/>
        <end position="221"/>
    </location>
</feature>
<keyword evidence="4" id="KW-1185">Reference proteome</keyword>
<organism evidence="3 4">
    <name type="scientific">Nocardioides zhouii</name>
    <dbReference type="NCBI Taxonomy" id="1168729"/>
    <lineage>
        <taxon>Bacteria</taxon>
        <taxon>Bacillati</taxon>
        <taxon>Actinomycetota</taxon>
        <taxon>Actinomycetes</taxon>
        <taxon>Propionibacteriales</taxon>
        <taxon>Nocardioidaceae</taxon>
        <taxon>Nocardioides</taxon>
    </lineage>
</organism>
<sequence length="272" mass="30330">MRVASDPVRGGARQDALSPRPPSGEESLCEDQAMSQQPPHVKPTASVYIDGLNLYRRLLAGRPELKWLNVEALAEHLLPEYDIVRVRYFTAVIKALPGADATSPQRQQVYLRALRSLPRTTVELGKFRIDPRVMPVHPTEWEPDGSPRRVRVKKTEEKGSDVALASRLLVDAMHGDADLFVVLTNDSDLVMPLRLVREDLNREVGLLSPMQPKRASNELKQTNPTLHRHVTPEAVAASQLPDVLRVDVGTFHRPRKWSGNSEGSAEAEPSNQ</sequence>